<proteinExistence type="predicted"/>
<evidence type="ECO:0000256" key="1">
    <source>
        <dbReference type="ARBA" id="ARBA00004429"/>
    </source>
</evidence>
<dbReference type="Proteomes" id="UP000276254">
    <property type="component" value="Chromosome"/>
</dbReference>
<dbReference type="EMBL" id="CP032829">
    <property type="protein sequence ID" value="AYJ86632.1"/>
    <property type="molecule type" value="Genomic_DNA"/>
</dbReference>
<dbReference type="NCBIfam" id="TIGR00797">
    <property type="entry name" value="matE"/>
    <property type="match status" value="1"/>
</dbReference>
<evidence type="ECO:0000256" key="8">
    <source>
        <dbReference type="ARBA" id="ARBA00023136"/>
    </source>
</evidence>
<evidence type="ECO:0000256" key="5">
    <source>
        <dbReference type="ARBA" id="ARBA00022692"/>
    </source>
</evidence>
<feature type="transmembrane region" description="Helical" evidence="10">
    <location>
        <begin position="95"/>
        <end position="113"/>
    </location>
</feature>
<dbReference type="KEGG" id="spha:D3Y57_12470"/>
<dbReference type="PANTHER" id="PTHR43298:SF2">
    <property type="entry name" value="FMN_FAD EXPORTER YEEO-RELATED"/>
    <property type="match status" value="1"/>
</dbReference>
<feature type="transmembrane region" description="Helical" evidence="10">
    <location>
        <begin position="391"/>
        <end position="415"/>
    </location>
</feature>
<evidence type="ECO:0000256" key="3">
    <source>
        <dbReference type="ARBA" id="ARBA00022449"/>
    </source>
</evidence>
<feature type="transmembrane region" description="Helical" evidence="10">
    <location>
        <begin position="166"/>
        <end position="188"/>
    </location>
</feature>
<gene>
    <name evidence="11" type="ORF">D3Y57_12470</name>
</gene>
<feature type="transmembrane region" description="Helical" evidence="10">
    <location>
        <begin position="194"/>
        <end position="216"/>
    </location>
</feature>
<evidence type="ECO:0000256" key="2">
    <source>
        <dbReference type="ARBA" id="ARBA00022448"/>
    </source>
</evidence>
<comment type="subcellular location">
    <subcellularLocation>
        <location evidence="1">Cell inner membrane</location>
        <topology evidence="1">Multi-pass membrane protein</topology>
    </subcellularLocation>
</comment>
<dbReference type="AlphaFoldDB" id="A0A494TH43"/>
<keyword evidence="12" id="KW-1185">Reference proteome</keyword>
<sequence>MIGHVNTRREARALLRLAWPVVLSSLNWTLLNIIDIAIVGAAGTAEVAAFGASRALTYIAIVAGLSAQAGVLVYTSRADGAGDRARTGEVLRSGLLLGAGCGLAACVILALFATPLLRAIGVTEELLPVASHVVRIMAFCYPASLVMTAGSYWLEGISKPRAVMVVNLGMLPVNAILAWVLCGGHLGFPMLGAVGAALATLISIWGGAVFMLIAVLRADPDGSRTVRDNSRAAWRLASRNLPALAKFGLVPAIAAALELGGFAWLIALSTQLGDEAAHAFQIVFTLHNLTFALALGMGSAAGVRVGNAVGAGTPEKVRRRTLIAAGIAMGLTAIAAAILAILAVPLTAAYPAAPAVHRLAAAMLLIWTPFILFDGVQVVFNYALRSLGDQVVAGLASVCSFFVVTGGLGWVLVHMGYGPRALVIASGSGMVVAAVLMGTRLMFVTSASRLKN</sequence>
<evidence type="ECO:0000256" key="7">
    <source>
        <dbReference type="ARBA" id="ARBA00023065"/>
    </source>
</evidence>
<dbReference type="Pfam" id="PF01554">
    <property type="entry name" value="MatE"/>
    <property type="match status" value="2"/>
</dbReference>
<evidence type="ECO:0000313" key="11">
    <source>
        <dbReference type="EMBL" id="AYJ86632.1"/>
    </source>
</evidence>
<protein>
    <recommendedName>
        <fullName evidence="9">Multidrug-efflux transporter</fullName>
    </recommendedName>
</protein>
<dbReference type="RefSeq" id="WP_121153257.1">
    <property type="nucleotide sequence ID" value="NZ_CP032829.1"/>
</dbReference>
<evidence type="ECO:0000256" key="9">
    <source>
        <dbReference type="ARBA" id="ARBA00031636"/>
    </source>
</evidence>
<feature type="transmembrane region" description="Helical" evidence="10">
    <location>
        <begin position="364"/>
        <end position="384"/>
    </location>
</feature>
<feature type="transmembrane region" description="Helical" evidence="10">
    <location>
        <begin position="244"/>
        <end position="267"/>
    </location>
</feature>
<keyword evidence="5 10" id="KW-0812">Transmembrane</keyword>
<feature type="transmembrane region" description="Helical" evidence="10">
    <location>
        <begin position="279"/>
        <end position="301"/>
    </location>
</feature>
<evidence type="ECO:0000313" key="12">
    <source>
        <dbReference type="Proteomes" id="UP000276254"/>
    </source>
</evidence>
<dbReference type="GO" id="GO:0005886">
    <property type="term" value="C:plasma membrane"/>
    <property type="evidence" value="ECO:0007669"/>
    <property type="project" value="UniProtKB-SubCell"/>
</dbReference>
<keyword evidence="4" id="KW-1003">Cell membrane</keyword>
<feature type="transmembrane region" description="Helical" evidence="10">
    <location>
        <begin position="55"/>
        <end position="74"/>
    </location>
</feature>
<evidence type="ECO:0000256" key="4">
    <source>
        <dbReference type="ARBA" id="ARBA00022475"/>
    </source>
</evidence>
<dbReference type="OrthoDB" id="9780160at2"/>
<name>A0A494TH43_SPHPE</name>
<dbReference type="InterPro" id="IPR002528">
    <property type="entry name" value="MATE_fam"/>
</dbReference>
<accession>A0A494TH43</accession>
<dbReference type="PANTHER" id="PTHR43298">
    <property type="entry name" value="MULTIDRUG RESISTANCE PROTEIN NORM-RELATED"/>
    <property type="match status" value="1"/>
</dbReference>
<keyword evidence="7" id="KW-0406">Ion transport</keyword>
<keyword evidence="3" id="KW-0050">Antiport</keyword>
<feature type="transmembrane region" description="Helical" evidence="10">
    <location>
        <begin position="133"/>
        <end position="154"/>
    </location>
</feature>
<dbReference type="InterPro" id="IPR048279">
    <property type="entry name" value="MdtK-like"/>
</dbReference>
<dbReference type="GO" id="GO:0006811">
    <property type="term" value="P:monoatomic ion transport"/>
    <property type="evidence" value="ECO:0007669"/>
    <property type="project" value="UniProtKB-KW"/>
</dbReference>
<organism evidence="11 12">
    <name type="scientific">Sphingomonas paeninsulae</name>
    <dbReference type="NCBI Taxonomy" id="2319844"/>
    <lineage>
        <taxon>Bacteria</taxon>
        <taxon>Pseudomonadati</taxon>
        <taxon>Pseudomonadota</taxon>
        <taxon>Alphaproteobacteria</taxon>
        <taxon>Sphingomonadales</taxon>
        <taxon>Sphingomonadaceae</taxon>
        <taxon>Sphingomonas</taxon>
    </lineage>
</organism>
<feature type="transmembrane region" description="Helical" evidence="10">
    <location>
        <begin position="21"/>
        <end position="43"/>
    </location>
</feature>
<dbReference type="PIRSF" id="PIRSF006603">
    <property type="entry name" value="DinF"/>
    <property type="match status" value="1"/>
</dbReference>
<keyword evidence="2" id="KW-0813">Transport</keyword>
<dbReference type="InterPro" id="IPR050222">
    <property type="entry name" value="MATE_MdtK"/>
</dbReference>
<dbReference type="GO" id="GO:0015297">
    <property type="term" value="F:antiporter activity"/>
    <property type="evidence" value="ECO:0007669"/>
    <property type="project" value="UniProtKB-KW"/>
</dbReference>
<feature type="transmembrane region" description="Helical" evidence="10">
    <location>
        <begin position="322"/>
        <end position="344"/>
    </location>
</feature>
<evidence type="ECO:0000256" key="6">
    <source>
        <dbReference type="ARBA" id="ARBA00022989"/>
    </source>
</evidence>
<evidence type="ECO:0000256" key="10">
    <source>
        <dbReference type="SAM" id="Phobius"/>
    </source>
</evidence>
<feature type="transmembrane region" description="Helical" evidence="10">
    <location>
        <begin position="421"/>
        <end position="443"/>
    </location>
</feature>
<reference evidence="11 12" key="1">
    <citation type="submission" date="2018-09" db="EMBL/GenBank/DDBJ databases">
        <title>Sphingomonas peninsula sp. nov., isolated from fildes peninsula, Antarctic soil.</title>
        <authorList>
            <person name="Yingchao G."/>
        </authorList>
    </citation>
    <scope>NUCLEOTIDE SEQUENCE [LARGE SCALE GENOMIC DNA]</scope>
    <source>
        <strain evidence="11 12">YZ-8</strain>
    </source>
</reference>
<dbReference type="GO" id="GO:0042910">
    <property type="term" value="F:xenobiotic transmembrane transporter activity"/>
    <property type="evidence" value="ECO:0007669"/>
    <property type="project" value="InterPro"/>
</dbReference>
<keyword evidence="6 10" id="KW-1133">Transmembrane helix</keyword>
<keyword evidence="8 10" id="KW-0472">Membrane</keyword>